<sequence>MISYQSKNEIQNQVLNLLPHQIEECRECDKLPASLEELIKHNYQAAFVCYDKKTNSIEVGVENEEENSPYPEIKVHKIPLAKAVASLRKSFKNSDADLKFYGRILAGYGSSSKVEDVVLV</sequence>
<evidence type="ECO:0000313" key="1">
    <source>
        <dbReference type="EMBL" id="MCX2839332.1"/>
    </source>
</evidence>
<dbReference type="Proteomes" id="UP001148482">
    <property type="component" value="Unassembled WGS sequence"/>
</dbReference>
<proteinExistence type="predicted"/>
<dbReference type="EMBL" id="JAPJDA010000025">
    <property type="protein sequence ID" value="MCX2839332.1"/>
    <property type="molecule type" value="Genomic_DNA"/>
</dbReference>
<protein>
    <submittedName>
        <fullName evidence="1">Uncharacterized protein</fullName>
    </submittedName>
</protein>
<name>A0A9X3I2V2_9FLAO</name>
<comment type="caution">
    <text evidence="1">The sequence shown here is derived from an EMBL/GenBank/DDBJ whole genome shotgun (WGS) entry which is preliminary data.</text>
</comment>
<dbReference type="AlphaFoldDB" id="A0A9X3I2V2"/>
<evidence type="ECO:0000313" key="2">
    <source>
        <dbReference type="Proteomes" id="UP001148482"/>
    </source>
</evidence>
<reference evidence="1" key="1">
    <citation type="submission" date="2022-11" db="EMBL/GenBank/DDBJ databases">
        <title>Salinimicrobium profundisediminis sp. nov., isolated from deep-sea sediment of the Mariana Trench.</title>
        <authorList>
            <person name="Fu H."/>
        </authorList>
    </citation>
    <scope>NUCLEOTIDE SEQUENCE</scope>
    <source>
        <strain evidence="1">MT39</strain>
    </source>
</reference>
<accession>A0A9X3I2V2</accession>
<dbReference type="RefSeq" id="WP_266070691.1">
    <property type="nucleotide sequence ID" value="NZ_JAPJDA010000025.1"/>
</dbReference>
<gene>
    <name evidence="1" type="ORF">OQ279_14350</name>
</gene>
<keyword evidence="2" id="KW-1185">Reference proteome</keyword>
<organism evidence="1 2">
    <name type="scientific">Salinimicrobium profundisediminis</name>
    <dbReference type="NCBI Taxonomy" id="2994553"/>
    <lineage>
        <taxon>Bacteria</taxon>
        <taxon>Pseudomonadati</taxon>
        <taxon>Bacteroidota</taxon>
        <taxon>Flavobacteriia</taxon>
        <taxon>Flavobacteriales</taxon>
        <taxon>Flavobacteriaceae</taxon>
        <taxon>Salinimicrobium</taxon>
    </lineage>
</organism>